<proteinExistence type="predicted"/>
<name>A0A7X9WVE5_9SPHN</name>
<dbReference type="Proteomes" id="UP000519023">
    <property type="component" value="Unassembled WGS sequence"/>
</dbReference>
<sequence>MMHIDAVRPRAAMPGRTIRNGAKSINAGVQPSPYARIIGEVPARAMAERLP</sequence>
<comment type="caution">
    <text evidence="1">The sequence shown here is derived from an EMBL/GenBank/DDBJ whole genome shotgun (WGS) entry which is preliminary data.</text>
</comment>
<organism evidence="1 2">
    <name type="scientific">Sphingobium psychrophilum</name>
    <dbReference type="NCBI Taxonomy" id="2728834"/>
    <lineage>
        <taxon>Bacteria</taxon>
        <taxon>Pseudomonadati</taxon>
        <taxon>Pseudomonadota</taxon>
        <taxon>Alphaproteobacteria</taxon>
        <taxon>Sphingomonadales</taxon>
        <taxon>Sphingomonadaceae</taxon>
        <taxon>Sphingobium</taxon>
    </lineage>
</organism>
<dbReference type="AlphaFoldDB" id="A0A7X9WVE5"/>
<evidence type="ECO:0000313" key="2">
    <source>
        <dbReference type="Proteomes" id="UP000519023"/>
    </source>
</evidence>
<gene>
    <name evidence="1" type="ORF">HHL08_10450</name>
</gene>
<reference evidence="1 2" key="1">
    <citation type="submission" date="2020-04" db="EMBL/GenBank/DDBJ databases">
        <title>Sphingobium sp. AR-3-1 isolated from Arctic soil.</title>
        <authorList>
            <person name="Dahal R.H."/>
            <person name="Chaudhary D.K."/>
        </authorList>
    </citation>
    <scope>NUCLEOTIDE SEQUENCE [LARGE SCALE GENOMIC DNA]</scope>
    <source>
        <strain evidence="1 2">AR-3-1</strain>
    </source>
</reference>
<accession>A0A7X9WVE5</accession>
<evidence type="ECO:0000313" key="1">
    <source>
        <dbReference type="EMBL" id="NML10565.1"/>
    </source>
</evidence>
<dbReference type="EMBL" id="JABBFV010000006">
    <property type="protein sequence ID" value="NML10565.1"/>
    <property type="molecule type" value="Genomic_DNA"/>
</dbReference>
<keyword evidence="2" id="KW-1185">Reference proteome</keyword>
<protein>
    <submittedName>
        <fullName evidence="1">Uncharacterized protein</fullName>
    </submittedName>
</protein>